<keyword evidence="9" id="KW-1185">Reference proteome</keyword>
<accession>A0A239DX32</accession>
<keyword evidence="3" id="KW-0997">Cell inner membrane</keyword>
<dbReference type="EMBL" id="FZOG01000002">
    <property type="protein sequence ID" value="SNS36174.1"/>
    <property type="molecule type" value="Genomic_DNA"/>
</dbReference>
<dbReference type="GO" id="GO:0005886">
    <property type="term" value="C:plasma membrane"/>
    <property type="evidence" value="ECO:0007669"/>
    <property type="project" value="UniProtKB-SubCell"/>
</dbReference>
<dbReference type="GO" id="GO:0015293">
    <property type="term" value="F:symporter activity"/>
    <property type="evidence" value="ECO:0007669"/>
    <property type="project" value="UniProtKB-KW"/>
</dbReference>
<dbReference type="PANTHER" id="PTHR42865:SF1">
    <property type="entry name" value="AEROBIC C4-DICARBOXYLATE TRANSPORT PROTEIN"/>
    <property type="match status" value="1"/>
</dbReference>
<reference evidence="9" key="1">
    <citation type="submission" date="2017-06" db="EMBL/GenBank/DDBJ databases">
        <authorList>
            <person name="Varghese N."/>
            <person name="Submissions S."/>
        </authorList>
    </citation>
    <scope>NUCLEOTIDE SEQUENCE [LARGE SCALE GENOMIC DNA]</scope>
    <source>
        <strain evidence="9">CIP 108523</strain>
    </source>
</reference>
<name>A0A239DX32_9PSED</name>
<proteinExistence type="predicted"/>
<comment type="subcellular location">
    <subcellularLocation>
        <location evidence="1">Membrane</location>
        <topology evidence="1">Multi-pass membrane protein</topology>
    </subcellularLocation>
</comment>
<feature type="transmembrane region" description="Helical" evidence="7">
    <location>
        <begin position="78"/>
        <end position="98"/>
    </location>
</feature>
<feature type="transmembrane region" description="Helical" evidence="7">
    <location>
        <begin position="286"/>
        <end position="305"/>
    </location>
</feature>
<evidence type="ECO:0000313" key="8">
    <source>
        <dbReference type="EMBL" id="SNS36174.1"/>
    </source>
</evidence>
<protein>
    <submittedName>
        <fullName evidence="8">Aerobic C4-dicarboxylate transport protein</fullName>
    </submittedName>
</protein>
<feature type="transmembrane region" description="Helical" evidence="7">
    <location>
        <begin position="177"/>
        <end position="200"/>
    </location>
</feature>
<dbReference type="InterPro" id="IPR036458">
    <property type="entry name" value="Na:dicarbo_symporter_sf"/>
</dbReference>
<evidence type="ECO:0000313" key="9">
    <source>
        <dbReference type="Proteomes" id="UP000242915"/>
    </source>
</evidence>
<keyword evidence="4 7" id="KW-0812">Transmembrane</keyword>
<gene>
    <name evidence="8" type="ORF">SAMN05216255_2449</name>
</gene>
<evidence type="ECO:0000256" key="3">
    <source>
        <dbReference type="ARBA" id="ARBA00022519"/>
    </source>
</evidence>
<evidence type="ECO:0000256" key="1">
    <source>
        <dbReference type="ARBA" id="ARBA00004141"/>
    </source>
</evidence>
<keyword evidence="3" id="KW-1003">Cell membrane</keyword>
<feature type="transmembrane region" description="Helical" evidence="7">
    <location>
        <begin position="138"/>
        <end position="156"/>
    </location>
</feature>
<dbReference type="RefSeq" id="WP_089359915.1">
    <property type="nucleotide sequence ID" value="NZ_FZOG01000002.1"/>
</dbReference>
<keyword evidence="5 7" id="KW-1133">Transmembrane helix</keyword>
<dbReference type="SUPFAM" id="SSF118215">
    <property type="entry name" value="Proton glutamate symport protein"/>
    <property type="match status" value="1"/>
</dbReference>
<feature type="transmembrane region" description="Helical" evidence="7">
    <location>
        <begin position="40"/>
        <end position="66"/>
    </location>
</feature>
<dbReference type="AlphaFoldDB" id="A0A239DX32"/>
<dbReference type="InterPro" id="IPR001991">
    <property type="entry name" value="Na-dicarboxylate_symporter"/>
</dbReference>
<dbReference type="Proteomes" id="UP000242915">
    <property type="component" value="Unassembled WGS sequence"/>
</dbReference>
<dbReference type="Pfam" id="PF00375">
    <property type="entry name" value="SDF"/>
    <property type="match status" value="1"/>
</dbReference>
<evidence type="ECO:0000256" key="4">
    <source>
        <dbReference type="ARBA" id="ARBA00022692"/>
    </source>
</evidence>
<organism evidence="8 9">
    <name type="scientific">Pseudomonas segetis</name>
    <dbReference type="NCBI Taxonomy" id="298908"/>
    <lineage>
        <taxon>Bacteria</taxon>
        <taxon>Pseudomonadati</taxon>
        <taxon>Pseudomonadota</taxon>
        <taxon>Gammaproteobacteria</taxon>
        <taxon>Pseudomonadales</taxon>
        <taxon>Pseudomonadaceae</taxon>
        <taxon>Pseudomonas</taxon>
    </lineage>
</organism>
<dbReference type="PANTHER" id="PTHR42865">
    <property type="entry name" value="PROTON/GLUTAMATE-ASPARTATE SYMPORTER"/>
    <property type="match status" value="1"/>
</dbReference>
<dbReference type="PRINTS" id="PR00173">
    <property type="entry name" value="EDTRNSPORT"/>
</dbReference>
<feature type="transmembrane region" description="Helical" evidence="7">
    <location>
        <begin position="317"/>
        <end position="341"/>
    </location>
</feature>
<feature type="transmembrane region" description="Helical" evidence="7">
    <location>
        <begin position="220"/>
        <end position="242"/>
    </location>
</feature>
<keyword evidence="6 7" id="KW-0472">Membrane</keyword>
<keyword evidence="2" id="KW-0813">Transport</keyword>
<evidence type="ECO:0000256" key="2">
    <source>
        <dbReference type="ARBA" id="ARBA00022448"/>
    </source>
</evidence>
<evidence type="ECO:0000256" key="5">
    <source>
        <dbReference type="ARBA" id="ARBA00022989"/>
    </source>
</evidence>
<dbReference type="Gene3D" id="1.10.3860.10">
    <property type="entry name" value="Sodium:dicarboxylate symporter"/>
    <property type="match status" value="1"/>
</dbReference>
<evidence type="ECO:0000256" key="6">
    <source>
        <dbReference type="ARBA" id="ARBA00023136"/>
    </source>
</evidence>
<sequence length="403" mass="42959">MFRVVRSGLAQLVLAVVLGSLLGVWKPSLAIEMKAFSDLFIAVVRLITPIVMFVLIASSVAGLRGYGASLKLGLSTVGFWQLMSLLSLLCGLSVTLFLQPGVDMPMAEQGFIYRPATVDLVSIEHIPSLLATAFGHSIIFKVLLAALVAGLLLGLLGNKAIRLRQMLDDSVGLVFRVMRFIIRFAPLAAFGAIAFTISAYGTAATIPLAKFIATAYTASLLYILVVLAFALGLSGVSLWRLLGYIKEELFLVASTGSSVAALPRLIDKLEAAGCNSKLARLTLTTGYSFNLNGSNIYLMVAVIFLAQSVHIELTPQLLLSIFLVCLLTSLSATSVAGSAFITLTATLSVLQILPLESIGILIGVERMMKCRSLTNVLGNCVACLTLASWNNELDRQKLAQALG</sequence>
<evidence type="ECO:0000256" key="7">
    <source>
        <dbReference type="SAM" id="Phobius"/>
    </source>
</evidence>